<keyword evidence="6" id="KW-0966">Cell projection</keyword>
<evidence type="ECO:0000256" key="1">
    <source>
        <dbReference type="ARBA" id="ARBA00004418"/>
    </source>
</evidence>
<keyword evidence="3 4" id="KW-0574">Periplasm</keyword>
<dbReference type="PANTHER" id="PTHR36307:SF1">
    <property type="entry name" value="FLAGELLA BASAL BODY P-RING FORMATION PROTEIN FLGA"/>
    <property type="match status" value="1"/>
</dbReference>
<evidence type="ECO:0000313" key="7">
    <source>
        <dbReference type="Proteomes" id="UP000244060"/>
    </source>
</evidence>
<keyword evidence="2 4" id="KW-0732">Signal</keyword>
<dbReference type="NCBIfam" id="TIGR03170">
    <property type="entry name" value="flgA_cterm"/>
    <property type="match status" value="1"/>
</dbReference>
<dbReference type="RefSeq" id="WP_108220236.1">
    <property type="nucleotide sequence ID" value="NZ_CP090021.1"/>
</dbReference>
<protein>
    <recommendedName>
        <fullName evidence="4">Flagella basal body P-ring formation protein FlgA</fullName>
    </recommendedName>
</protein>
<dbReference type="GO" id="GO:0044780">
    <property type="term" value="P:bacterial-type flagellum assembly"/>
    <property type="evidence" value="ECO:0007669"/>
    <property type="project" value="InterPro"/>
</dbReference>
<feature type="domain" description="SAF" evidence="5">
    <location>
        <begin position="103"/>
        <end position="159"/>
    </location>
</feature>
<keyword evidence="6" id="KW-0969">Cilium</keyword>
<feature type="chain" id="PRO_5015370554" description="Flagella basal body P-ring formation protein FlgA" evidence="4">
    <location>
        <begin position="17"/>
        <end position="225"/>
    </location>
</feature>
<comment type="similarity">
    <text evidence="4">Belongs to the FlgA family.</text>
</comment>
<dbReference type="CDD" id="cd11614">
    <property type="entry name" value="SAF_CpaB_FlgA_like"/>
    <property type="match status" value="1"/>
</dbReference>
<dbReference type="Gene3D" id="2.30.30.760">
    <property type="match status" value="1"/>
</dbReference>
<dbReference type="PANTHER" id="PTHR36307">
    <property type="entry name" value="FLAGELLA BASAL BODY P-RING FORMATION PROTEIN FLGA"/>
    <property type="match status" value="1"/>
</dbReference>
<keyword evidence="4" id="KW-1005">Bacterial flagellum biogenesis</keyword>
<reference evidence="6 7" key="1">
    <citation type="submission" date="2018-04" db="EMBL/GenBank/DDBJ databases">
        <title>Genomic Encyclopedia of Type Strains, Phase III (KMG-III): the genomes of soil and plant-associated and newly described type strains.</title>
        <authorList>
            <person name="Whitman W."/>
        </authorList>
    </citation>
    <scope>NUCLEOTIDE SEQUENCE [LARGE SCALE GENOMIC DNA]</scope>
    <source>
        <strain evidence="6 7">KA25</strain>
    </source>
</reference>
<comment type="caution">
    <text evidence="6">The sequence shown here is derived from an EMBL/GenBank/DDBJ whole genome shotgun (WGS) entry which is preliminary data.</text>
</comment>
<proteinExistence type="inferred from homology"/>
<sequence>MRAILLVACLAAPAVAGPGGLSGPETAALVAAAMRDAGIAGAPPAPLRSLPPCRHAPHVEPLNGSWTTAELRCEDPVWKRALRTKAHATAPARAAGAPRPEAGEVTLARPVARGSALAAEDLAPGDGSAEQKRWQQALIGRRLKVALAPGQPILPRHLEPDWLVTRGGPVALRVAVGPIEVLTAGEALADAALGDLVEVRNLSSGAILRATVTARNMAELRPNMR</sequence>
<dbReference type="OrthoDB" id="7689411at2"/>
<dbReference type="Pfam" id="PF13144">
    <property type="entry name" value="ChapFlgA"/>
    <property type="match status" value="1"/>
</dbReference>
<dbReference type="InterPro" id="IPR039246">
    <property type="entry name" value="Flagellar_FlgA"/>
</dbReference>
<keyword evidence="6" id="KW-0282">Flagellum</keyword>
<dbReference type="GO" id="GO:0042597">
    <property type="term" value="C:periplasmic space"/>
    <property type="evidence" value="ECO:0007669"/>
    <property type="project" value="UniProtKB-SubCell"/>
</dbReference>
<feature type="signal peptide" evidence="4">
    <location>
        <begin position="1"/>
        <end position="16"/>
    </location>
</feature>
<organism evidence="6 7">
    <name type="scientific">Cereibacter azotoformans</name>
    <dbReference type="NCBI Taxonomy" id="43057"/>
    <lineage>
        <taxon>Bacteria</taxon>
        <taxon>Pseudomonadati</taxon>
        <taxon>Pseudomonadota</taxon>
        <taxon>Alphaproteobacteria</taxon>
        <taxon>Rhodobacterales</taxon>
        <taxon>Paracoccaceae</taxon>
        <taxon>Cereibacter</taxon>
    </lineage>
</organism>
<dbReference type="InterPro" id="IPR013974">
    <property type="entry name" value="SAF"/>
</dbReference>
<comment type="function">
    <text evidence="4">Involved in the assembly process of the P-ring formation. It may associate with FlgF on the rod constituting a structure essential for the P-ring assembly or may act as a modulator protein for the P-ring assembly.</text>
</comment>
<dbReference type="Proteomes" id="UP000244060">
    <property type="component" value="Unassembled WGS sequence"/>
</dbReference>
<keyword evidence="7" id="KW-1185">Reference proteome</keyword>
<name>A0A2T5KDG4_9RHOB</name>
<evidence type="ECO:0000256" key="2">
    <source>
        <dbReference type="ARBA" id="ARBA00022729"/>
    </source>
</evidence>
<evidence type="ECO:0000256" key="4">
    <source>
        <dbReference type="RuleBase" id="RU362063"/>
    </source>
</evidence>
<dbReference type="SMART" id="SM00858">
    <property type="entry name" value="SAF"/>
    <property type="match status" value="1"/>
</dbReference>
<dbReference type="AlphaFoldDB" id="A0A2T5KDG4"/>
<evidence type="ECO:0000313" key="6">
    <source>
        <dbReference type="EMBL" id="PTR20426.1"/>
    </source>
</evidence>
<comment type="subcellular location">
    <subcellularLocation>
        <location evidence="1 4">Periplasm</location>
    </subcellularLocation>
</comment>
<dbReference type="EMBL" id="QAOT01000002">
    <property type="protein sequence ID" value="PTR20426.1"/>
    <property type="molecule type" value="Genomic_DNA"/>
</dbReference>
<dbReference type="InterPro" id="IPR017585">
    <property type="entry name" value="SAF_FlgA"/>
</dbReference>
<gene>
    <name evidence="6" type="ORF">C8J28_102191</name>
</gene>
<evidence type="ECO:0000259" key="5">
    <source>
        <dbReference type="SMART" id="SM00858"/>
    </source>
</evidence>
<accession>A0A2T5KDG4</accession>
<evidence type="ECO:0000256" key="3">
    <source>
        <dbReference type="ARBA" id="ARBA00022764"/>
    </source>
</evidence>